<keyword evidence="13" id="KW-0496">Mitochondrion</keyword>
<dbReference type="PROSITE" id="PS00449">
    <property type="entry name" value="ATPASE_A"/>
    <property type="match status" value="1"/>
</dbReference>
<feature type="transmembrane region" description="Helical" evidence="12">
    <location>
        <begin position="192"/>
        <end position="216"/>
    </location>
</feature>
<keyword evidence="8" id="KW-0406">Ion transport</keyword>
<dbReference type="PRINTS" id="PR00123">
    <property type="entry name" value="ATPASEA"/>
</dbReference>
<evidence type="ECO:0000256" key="5">
    <source>
        <dbReference type="ARBA" id="ARBA00022692"/>
    </source>
</evidence>
<comment type="similarity">
    <text evidence="2">Belongs to the ATPase A chain family.</text>
</comment>
<evidence type="ECO:0000256" key="8">
    <source>
        <dbReference type="ARBA" id="ARBA00023065"/>
    </source>
</evidence>
<dbReference type="AlphaFoldDB" id="C6SNN5"/>
<feature type="transmembrane region" description="Helical" evidence="12">
    <location>
        <begin position="65"/>
        <end position="86"/>
    </location>
</feature>
<dbReference type="CDD" id="cd00310">
    <property type="entry name" value="ATP-synt_Fo_a_6"/>
    <property type="match status" value="1"/>
</dbReference>
<geneLocation type="mitochondrion" evidence="13"/>
<dbReference type="GeneID" id="8220989"/>
<dbReference type="PANTHER" id="PTHR11410">
    <property type="entry name" value="ATP SYNTHASE SUBUNIT A"/>
    <property type="match status" value="1"/>
</dbReference>
<comment type="subcellular location">
    <subcellularLocation>
        <location evidence="1">Membrane</location>
        <topology evidence="1">Multi-pass membrane protein</topology>
    </subcellularLocation>
    <subcellularLocation>
        <location evidence="11">Mitochondrion inner membrane</location>
        <topology evidence="11">Multi-pass membrane protein</topology>
    </subcellularLocation>
</comment>
<keyword evidence="4" id="KW-0138">CF(0)</keyword>
<feature type="transmembrane region" description="Helical" evidence="12">
    <location>
        <begin position="163"/>
        <end position="186"/>
    </location>
</feature>
<keyword evidence="10" id="KW-0066">ATP synthesis</keyword>
<evidence type="ECO:0000256" key="7">
    <source>
        <dbReference type="ARBA" id="ARBA00022989"/>
    </source>
</evidence>
<evidence type="ECO:0000256" key="1">
    <source>
        <dbReference type="ARBA" id="ARBA00004141"/>
    </source>
</evidence>
<dbReference type="CTD" id="4508"/>
<protein>
    <recommendedName>
        <fullName evidence="11">ATP synthase subunit a</fullName>
    </recommendedName>
</protein>
<evidence type="ECO:0000256" key="4">
    <source>
        <dbReference type="ARBA" id="ARBA00022547"/>
    </source>
</evidence>
<feature type="transmembrane region" description="Helical" evidence="12">
    <location>
        <begin position="23"/>
        <end position="45"/>
    </location>
</feature>
<dbReference type="InterPro" id="IPR000568">
    <property type="entry name" value="ATP_synth_F0_asu"/>
</dbReference>
<dbReference type="InterPro" id="IPR023011">
    <property type="entry name" value="ATP_synth_F0_asu_AS"/>
</dbReference>
<evidence type="ECO:0000256" key="2">
    <source>
        <dbReference type="ARBA" id="ARBA00006810"/>
    </source>
</evidence>
<gene>
    <name evidence="13" type="primary">atp6</name>
</gene>
<name>C6SNN5_9CRUS</name>
<dbReference type="PANTHER" id="PTHR11410:SF0">
    <property type="entry name" value="ATP SYNTHASE SUBUNIT A"/>
    <property type="match status" value="1"/>
</dbReference>
<dbReference type="InterPro" id="IPR045083">
    <property type="entry name" value="ATP_synth_F0_asu_bact/mt"/>
</dbReference>
<accession>C6SNN5</accession>
<evidence type="ECO:0000256" key="11">
    <source>
        <dbReference type="RuleBase" id="RU004450"/>
    </source>
</evidence>
<keyword evidence="7 12" id="KW-1133">Transmembrane helix</keyword>
<keyword evidence="6" id="KW-0375">Hydrogen ion transport</keyword>
<keyword evidence="3" id="KW-0813">Transport</keyword>
<dbReference type="GO" id="GO:0045259">
    <property type="term" value="C:proton-transporting ATP synthase complex"/>
    <property type="evidence" value="ECO:0007669"/>
    <property type="project" value="UniProtKB-KW"/>
</dbReference>
<feature type="transmembrane region" description="Helical" evidence="12">
    <location>
        <begin position="98"/>
        <end position="116"/>
    </location>
</feature>
<sequence>MTMNLFSIFDPSTLYFLNNWQSIFLWLIFGPSIFWLVSNRLTYMYSVVIKYTFSEFSPLLLKSKFVLLMVISVFLFILFNNILGLFPYIFCASSHMSFTLSLGLLSWVSLMIYGWVNNYKTLLIHLIPQGTPSFLMPFMVLVETISNIIRPITLSIRLCANMIAGHLLITLLSSSLIQMSLSMIGFLFLGEIALMILEIAVAFIQAYVFSMLFTLYTAELSS</sequence>
<dbReference type="NCBIfam" id="TIGR01131">
    <property type="entry name" value="ATP_synt_6_or_A"/>
    <property type="match status" value="1"/>
</dbReference>
<keyword evidence="9 12" id="KW-0472">Membrane</keyword>
<dbReference type="GO" id="GO:0005743">
    <property type="term" value="C:mitochondrial inner membrane"/>
    <property type="evidence" value="ECO:0007669"/>
    <property type="project" value="UniProtKB-SubCell"/>
</dbReference>
<evidence type="ECO:0000256" key="10">
    <source>
        <dbReference type="ARBA" id="ARBA00023310"/>
    </source>
</evidence>
<dbReference type="RefSeq" id="YP_003084318.1">
    <property type="nucleotide sequence ID" value="NC_013032.1"/>
</dbReference>
<dbReference type="GO" id="GO:0046933">
    <property type="term" value="F:proton-transporting ATP synthase activity, rotational mechanism"/>
    <property type="evidence" value="ECO:0007669"/>
    <property type="project" value="TreeGrafter"/>
</dbReference>
<dbReference type="Pfam" id="PF00119">
    <property type="entry name" value="ATP-synt_A"/>
    <property type="match status" value="1"/>
</dbReference>
<proteinExistence type="inferred from homology"/>
<dbReference type="EMBL" id="AM944817">
    <property type="protein sequence ID" value="CAQ16858.1"/>
    <property type="molecule type" value="Genomic_DNA"/>
</dbReference>
<reference evidence="13" key="1">
    <citation type="journal article" date="2009" name="Mitochondrial DNA">
        <title>The complete mitochondrial genome of the subterranean crustacean Metacrangonyx longipes (Amphipoda): a unique gene order and extremely short control region.</title>
        <authorList>
            <person name="Bauza-Ribot M.M."/>
            <person name="Jaume D."/>
            <person name="Juan C."/>
            <person name="Pons J."/>
        </authorList>
    </citation>
    <scope>NUCLEOTIDE SEQUENCE</scope>
</reference>
<dbReference type="SUPFAM" id="SSF81336">
    <property type="entry name" value="F1F0 ATP synthase subunit A"/>
    <property type="match status" value="1"/>
</dbReference>
<dbReference type="InterPro" id="IPR035908">
    <property type="entry name" value="F0_ATP_A_sf"/>
</dbReference>
<dbReference type="Gene3D" id="1.20.120.220">
    <property type="entry name" value="ATP synthase, F0 complex, subunit A"/>
    <property type="match status" value="1"/>
</dbReference>
<evidence type="ECO:0000256" key="6">
    <source>
        <dbReference type="ARBA" id="ARBA00022781"/>
    </source>
</evidence>
<evidence type="ECO:0000313" key="13">
    <source>
        <dbReference type="EMBL" id="CAQ16858.1"/>
    </source>
</evidence>
<keyword evidence="5 12" id="KW-0812">Transmembrane</keyword>
<organism evidence="13">
    <name type="scientific">Metacrangonyx longipes</name>
    <dbReference type="NCBI Taxonomy" id="510302"/>
    <lineage>
        <taxon>Eukaryota</taxon>
        <taxon>Metazoa</taxon>
        <taxon>Ecdysozoa</taxon>
        <taxon>Arthropoda</taxon>
        <taxon>Crustacea</taxon>
        <taxon>Multicrustacea</taxon>
        <taxon>Malacostraca</taxon>
        <taxon>Eumalacostraca</taxon>
        <taxon>Peracarida</taxon>
        <taxon>Amphipoda</taxon>
        <taxon>Senticaudata</taxon>
        <taxon>Hadziida</taxon>
        <taxon>Hadzioidea</taxon>
        <taxon>Metacrangonyctidae</taxon>
        <taxon>Metacrangonyx</taxon>
    </lineage>
</organism>
<evidence type="ECO:0000256" key="9">
    <source>
        <dbReference type="ARBA" id="ARBA00023136"/>
    </source>
</evidence>
<evidence type="ECO:0000256" key="3">
    <source>
        <dbReference type="ARBA" id="ARBA00022448"/>
    </source>
</evidence>
<evidence type="ECO:0000256" key="12">
    <source>
        <dbReference type="SAM" id="Phobius"/>
    </source>
</evidence>